<dbReference type="Pfam" id="PF01871">
    <property type="entry name" value="AMMECR1"/>
    <property type="match status" value="1"/>
</dbReference>
<reference evidence="2" key="1">
    <citation type="submission" date="2016-01" db="EMBL/GenBank/DDBJ databases">
        <authorList>
            <person name="Mcilroy J.S."/>
            <person name="Karst M S."/>
            <person name="Albertsen M."/>
        </authorList>
    </citation>
    <scope>NUCLEOTIDE SEQUENCE</scope>
    <source>
        <strain evidence="2">Cfx-K</strain>
    </source>
</reference>
<protein>
    <recommendedName>
        <fullName evidence="1">AMMECR1 domain-containing protein</fullName>
    </recommendedName>
</protein>
<dbReference type="RefSeq" id="WP_095045449.1">
    <property type="nucleotide sequence ID" value="NZ_LN890656.1"/>
</dbReference>
<dbReference type="Gene3D" id="3.30.700.20">
    <property type="entry name" value="Hypothetical protein ph0010, domain 1"/>
    <property type="match status" value="1"/>
</dbReference>
<gene>
    <name evidence="2" type="ORF">CFX0092_B0598</name>
</gene>
<dbReference type="InterPro" id="IPR027485">
    <property type="entry name" value="AMMECR1_N"/>
</dbReference>
<dbReference type="PROSITE" id="PS51112">
    <property type="entry name" value="AMMECR1"/>
    <property type="match status" value="1"/>
</dbReference>
<dbReference type="NCBIfam" id="TIGR00296">
    <property type="entry name" value="TIGR00296 family protein"/>
    <property type="match status" value="1"/>
</dbReference>
<dbReference type="Proteomes" id="UP000215027">
    <property type="component" value="Chromosome II"/>
</dbReference>
<organism evidence="2 3">
    <name type="scientific">Candidatus Promineifilum breve</name>
    <dbReference type="NCBI Taxonomy" id="1806508"/>
    <lineage>
        <taxon>Bacteria</taxon>
        <taxon>Bacillati</taxon>
        <taxon>Chloroflexota</taxon>
        <taxon>Ardenticatenia</taxon>
        <taxon>Candidatus Promineifilales</taxon>
        <taxon>Candidatus Promineifilaceae</taxon>
        <taxon>Candidatus Promineifilum</taxon>
    </lineage>
</organism>
<dbReference type="InterPro" id="IPR002733">
    <property type="entry name" value="AMMECR1_domain"/>
</dbReference>
<evidence type="ECO:0000259" key="1">
    <source>
        <dbReference type="PROSITE" id="PS51112"/>
    </source>
</evidence>
<dbReference type="SUPFAM" id="SSF143447">
    <property type="entry name" value="AMMECR1-like"/>
    <property type="match status" value="1"/>
</dbReference>
<dbReference type="AlphaFoldDB" id="A0A160T7Z9"/>
<dbReference type="PANTHER" id="PTHR13016">
    <property type="entry name" value="AMMECR1 HOMOLOG"/>
    <property type="match status" value="1"/>
</dbReference>
<accession>A0A160T7Z9</accession>
<dbReference type="NCBIfam" id="TIGR04335">
    <property type="entry name" value="AmmeMemoSam_A"/>
    <property type="match status" value="1"/>
</dbReference>
<sequence length="199" mass="21711">MNDHSADEAQAARHRALLTLARESIAHHVATGERLAYEPEDAQLREPAAVFVTLRERPEAGAPFEEGELRGCIGQIEAKDPLYAAVQDAAIKAATVDPRFNPVTAEELPGLLIEVSVLSPFRPVERLEEIAVGQDGLLIVGERRRGLLLPEVAPAYGWGAREFVRALCQKAGLPGNAWPELAQLYAFTTESFFEAVDSE</sequence>
<dbReference type="KEGG" id="pbf:CFX0092_B0598"/>
<dbReference type="Gene3D" id="3.30.1490.150">
    <property type="entry name" value="Hypothetical protein ph0010, domain 2"/>
    <property type="match status" value="1"/>
</dbReference>
<evidence type="ECO:0000313" key="2">
    <source>
        <dbReference type="EMBL" id="CUS06132.1"/>
    </source>
</evidence>
<dbReference type="OrthoDB" id="159752at2"/>
<dbReference type="InterPro" id="IPR023473">
    <property type="entry name" value="AMMECR1"/>
</dbReference>
<keyword evidence="3" id="KW-1185">Reference proteome</keyword>
<proteinExistence type="predicted"/>
<feature type="domain" description="AMMECR1" evidence="1">
    <location>
        <begin position="12"/>
        <end position="199"/>
    </location>
</feature>
<dbReference type="InterPro" id="IPR036071">
    <property type="entry name" value="AMMECR1_dom_sf"/>
</dbReference>
<name>A0A160T7Z9_9CHLR</name>
<dbReference type="InterPro" id="IPR027623">
    <property type="entry name" value="AmmeMemoSam_A"/>
</dbReference>
<evidence type="ECO:0000313" key="3">
    <source>
        <dbReference type="Proteomes" id="UP000215027"/>
    </source>
</evidence>
<dbReference type="PANTHER" id="PTHR13016:SF0">
    <property type="entry name" value="AMME SYNDROME CANDIDATE GENE 1 PROTEIN"/>
    <property type="match status" value="1"/>
</dbReference>
<dbReference type="EMBL" id="LN890656">
    <property type="protein sequence ID" value="CUS06132.1"/>
    <property type="molecule type" value="Genomic_DNA"/>
</dbReference>